<proteinExistence type="evidence at transcript level"/>
<dbReference type="Gene3D" id="3.80.10.10">
    <property type="entry name" value="Ribonuclease Inhibitor"/>
    <property type="match status" value="1"/>
</dbReference>
<organism evidence="1">
    <name type="scientific">Ceratitis capitata</name>
    <name type="common">Mediterranean fruit fly</name>
    <name type="synonym">Tephritis capitata</name>
    <dbReference type="NCBI Taxonomy" id="7213"/>
    <lineage>
        <taxon>Eukaryota</taxon>
        <taxon>Metazoa</taxon>
        <taxon>Ecdysozoa</taxon>
        <taxon>Arthropoda</taxon>
        <taxon>Hexapoda</taxon>
        <taxon>Insecta</taxon>
        <taxon>Pterygota</taxon>
        <taxon>Neoptera</taxon>
        <taxon>Endopterygota</taxon>
        <taxon>Diptera</taxon>
        <taxon>Brachycera</taxon>
        <taxon>Muscomorpha</taxon>
        <taxon>Tephritoidea</taxon>
        <taxon>Tephritidae</taxon>
        <taxon>Ceratitis</taxon>
        <taxon>Ceratitis</taxon>
    </lineage>
</organism>
<dbReference type="SMART" id="SM00367">
    <property type="entry name" value="LRR_CC"/>
    <property type="match status" value="2"/>
</dbReference>
<dbReference type="EMBL" id="GAMC01011552">
    <property type="protein sequence ID" value="JAB95003.1"/>
    <property type="molecule type" value="mRNA"/>
</dbReference>
<protein>
    <submittedName>
        <fullName evidence="1">Uncharacterized protein</fullName>
    </submittedName>
</protein>
<name>W8BDE2_CERCA</name>
<reference evidence="1" key="1">
    <citation type="submission" date="2013-07" db="EMBL/GenBank/DDBJ databases">
        <authorList>
            <person name="Geib S."/>
        </authorList>
    </citation>
    <scope>NUCLEOTIDE SEQUENCE</scope>
</reference>
<dbReference type="SUPFAM" id="SSF52047">
    <property type="entry name" value="RNI-like"/>
    <property type="match status" value="1"/>
</dbReference>
<dbReference type="InterPro" id="IPR006553">
    <property type="entry name" value="Leu-rich_rpt_Cys-con_subtyp"/>
</dbReference>
<dbReference type="PANTHER" id="PTHR13318">
    <property type="entry name" value="PARTNER OF PAIRED, ISOFORM B-RELATED"/>
    <property type="match status" value="1"/>
</dbReference>
<dbReference type="InterPro" id="IPR032675">
    <property type="entry name" value="LRR_dom_sf"/>
</dbReference>
<evidence type="ECO:0000313" key="1">
    <source>
        <dbReference type="EMBL" id="JAB95003.1"/>
    </source>
</evidence>
<accession>W8BDE2</accession>
<reference evidence="1" key="2">
    <citation type="journal article" date="2014" name="BMC Genomics">
        <title>A genomic perspective to assessing quality of mass-reared SIT flies used in Mediterranean fruit fly (Ceratitis capitata) eradication in California.</title>
        <authorList>
            <person name="Calla B."/>
            <person name="Hall B."/>
            <person name="Hou S."/>
            <person name="Geib S.M."/>
        </authorList>
    </citation>
    <scope>NUCLEOTIDE SEQUENCE</scope>
</reference>
<sequence>MYDCDGLEPGHLVKLITTLSNLTLLDIQRCEILTTSMVDLMVEHLPKLEVFKFSIPPTCCSRLALLPSLKKLDILSSYEMAYIPDELFEKLVEHRADQLERLCIISRNAIAKRHIDKIIQLRNLRFLSIGNNDAVDDEALQKLCQLQKLEILSIKDCHVITDRALLSLVKSCPRLHIINIDFCFQISIKFVIDALTFLRNNKEFVERDLPLEFPVRGTRMESGIKKRYVSRSKLT</sequence>
<dbReference type="AlphaFoldDB" id="W8BDE2"/>
<dbReference type="GO" id="GO:0031146">
    <property type="term" value="P:SCF-dependent proteasomal ubiquitin-dependent protein catabolic process"/>
    <property type="evidence" value="ECO:0007669"/>
    <property type="project" value="TreeGrafter"/>
</dbReference>
<dbReference type="OrthoDB" id="6492012at2759"/>
<dbReference type="GO" id="GO:0019005">
    <property type="term" value="C:SCF ubiquitin ligase complex"/>
    <property type="evidence" value="ECO:0007669"/>
    <property type="project" value="TreeGrafter"/>
</dbReference>